<dbReference type="Proteomes" id="UP000185944">
    <property type="component" value="Unassembled WGS sequence"/>
</dbReference>
<dbReference type="GeneID" id="93647712"/>
<reference evidence="1 2" key="1">
    <citation type="submission" date="2016-02" db="EMBL/GenBank/DDBJ databases">
        <title>Discovery of a natural microsporidian pathogen with a broad tissue tropism in Caenorhabditis elegans.</title>
        <authorList>
            <person name="Luallen R.J."/>
            <person name="Reinke A.W."/>
            <person name="Tong L."/>
            <person name="Botts M.R."/>
            <person name="Felix M.-A."/>
            <person name="Troemel E.R."/>
        </authorList>
    </citation>
    <scope>NUCLEOTIDE SEQUENCE [LARGE SCALE GENOMIC DNA]</scope>
    <source>
        <strain evidence="1 2">JUm2807</strain>
    </source>
</reference>
<dbReference type="AlphaFoldDB" id="A0A177EE73"/>
<evidence type="ECO:0000313" key="1">
    <source>
        <dbReference type="EMBL" id="OAG29289.1"/>
    </source>
</evidence>
<protein>
    <submittedName>
        <fullName evidence="1">Uncharacterized protein</fullName>
    </submittedName>
</protein>
<organism evidence="1 2">
    <name type="scientific">Nematocida displodere</name>
    <dbReference type="NCBI Taxonomy" id="1805483"/>
    <lineage>
        <taxon>Eukaryota</taxon>
        <taxon>Fungi</taxon>
        <taxon>Fungi incertae sedis</taxon>
        <taxon>Microsporidia</taxon>
        <taxon>Nematocida</taxon>
    </lineage>
</organism>
<gene>
    <name evidence="1" type="ORF">NEDG_01362</name>
</gene>
<dbReference type="RefSeq" id="XP_067543968.1">
    <property type="nucleotide sequence ID" value="XM_067688780.1"/>
</dbReference>
<evidence type="ECO:0000313" key="2">
    <source>
        <dbReference type="Proteomes" id="UP000185944"/>
    </source>
</evidence>
<keyword evidence="2" id="KW-1185">Reference proteome</keyword>
<proteinExistence type="predicted"/>
<dbReference type="OrthoDB" id="2187890at2759"/>
<dbReference type="VEuPathDB" id="MicrosporidiaDB:NEDG_01362"/>
<sequence>MDAFRRQGIALLEEILACVEEILTFSRVSPATTEKDIHKEIREAFIMKTKTEALASSLVMMHSILLDIDTLADEGKRWKRVVHPSPLKKQNQKNRELLLNFLSQAINNPN</sequence>
<accession>A0A177EE73</accession>
<dbReference type="EMBL" id="LTDL01000041">
    <property type="protein sequence ID" value="OAG29289.1"/>
    <property type="molecule type" value="Genomic_DNA"/>
</dbReference>
<comment type="caution">
    <text evidence="1">The sequence shown here is derived from an EMBL/GenBank/DDBJ whole genome shotgun (WGS) entry which is preliminary data.</text>
</comment>
<name>A0A177EE73_9MICR</name>